<evidence type="ECO:0000313" key="3">
    <source>
        <dbReference type="Proteomes" id="UP000682416"/>
    </source>
</evidence>
<feature type="domain" description="DUF5753" evidence="1">
    <location>
        <begin position="2"/>
        <end position="72"/>
    </location>
</feature>
<proteinExistence type="predicted"/>
<dbReference type="EMBL" id="CP074403">
    <property type="protein sequence ID" value="QVJ03483.1"/>
    <property type="molecule type" value="Genomic_DNA"/>
</dbReference>
<evidence type="ECO:0000259" key="1">
    <source>
        <dbReference type="Pfam" id="PF19054"/>
    </source>
</evidence>
<protein>
    <recommendedName>
        <fullName evidence="1">DUF5753 domain-containing protein</fullName>
    </recommendedName>
</protein>
<dbReference type="Proteomes" id="UP000682416">
    <property type="component" value="Plasmid unnamed2"/>
</dbReference>
<organism evidence="2 3">
    <name type="scientific">Nocardiopsis eucommiae</name>
    <dbReference type="NCBI Taxonomy" id="2831970"/>
    <lineage>
        <taxon>Bacteria</taxon>
        <taxon>Bacillati</taxon>
        <taxon>Actinomycetota</taxon>
        <taxon>Actinomycetes</taxon>
        <taxon>Streptosporangiales</taxon>
        <taxon>Nocardiopsidaceae</taxon>
        <taxon>Nocardiopsis</taxon>
    </lineage>
</organism>
<keyword evidence="3" id="KW-1185">Reference proteome</keyword>
<geneLocation type="plasmid" evidence="2 3">
    <name>unnamed2</name>
</geneLocation>
<reference evidence="2" key="1">
    <citation type="submission" date="2021-05" db="EMBL/GenBank/DDBJ databases">
        <authorList>
            <person name="Kaiqin L."/>
            <person name="Jian G."/>
        </authorList>
    </citation>
    <scope>NUCLEOTIDE SEQUENCE</scope>
    <source>
        <strain evidence="2">HDS5</strain>
        <plasmid evidence="2">unnamed2</plasmid>
    </source>
</reference>
<dbReference type="KEGG" id="nec:KGD82_27755"/>
<dbReference type="InterPro" id="IPR043917">
    <property type="entry name" value="DUF5753"/>
</dbReference>
<name>A0A975QMD0_9ACTN</name>
<gene>
    <name evidence="2" type="ORF">KGD82_27755</name>
</gene>
<sequence>MLPFTAGAHAANMGSILLMDYAEPLDPSLAYVETYAASIWLEEPDEVAHTLEVFSHTSASALTGDASAEALRTHLATLGSTYDE</sequence>
<dbReference type="Pfam" id="PF19054">
    <property type="entry name" value="DUF5753"/>
    <property type="match status" value="1"/>
</dbReference>
<keyword evidence="2" id="KW-0614">Plasmid</keyword>
<accession>A0A975QMD0</accession>
<evidence type="ECO:0000313" key="2">
    <source>
        <dbReference type="EMBL" id="QVJ03483.1"/>
    </source>
</evidence>
<dbReference type="AlphaFoldDB" id="A0A975QMD0"/>